<accession>A0A6N7QWF8</accession>
<gene>
    <name evidence="2" type="ORF">GH885_02555</name>
</gene>
<keyword evidence="3" id="KW-1185">Reference proteome</keyword>
<evidence type="ECO:0000256" key="1">
    <source>
        <dbReference type="SAM" id="Phobius"/>
    </source>
</evidence>
<evidence type="ECO:0000313" key="2">
    <source>
        <dbReference type="EMBL" id="MRI65225.1"/>
    </source>
</evidence>
<name>A0A6N7QWF8_9BACI</name>
<evidence type="ECO:0000313" key="3">
    <source>
        <dbReference type="Proteomes" id="UP000435187"/>
    </source>
</evidence>
<dbReference type="EMBL" id="WJEE01000003">
    <property type="protein sequence ID" value="MRI65225.1"/>
    <property type="molecule type" value="Genomic_DNA"/>
</dbReference>
<feature type="transmembrane region" description="Helical" evidence="1">
    <location>
        <begin position="6"/>
        <end position="23"/>
    </location>
</feature>
<protein>
    <submittedName>
        <fullName evidence="2">Uncharacterized protein</fullName>
    </submittedName>
</protein>
<keyword evidence="1" id="KW-0812">Transmembrane</keyword>
<reference evidence="2 3" key="1">
    <citation type="submission" date="2019-10" db="EMBL/GenBank/DDBJ databases">
        <title>Gracilibacillus salitolerans sp. nov., a moderate halophile isolated from a saline soil in northwest China.</title>
        <authorList>
            <person name="Gan L."/>
        </authorList>
    </citation>
    <scope>NUCLEOTIDE SEQUENCE [LARGE SCALE GENOMIC DNA]</scope>
    <source>
        <strain evidence="2 3">TP2-8</strain>
    </source>
</reference>
<sequence length="175" mass="20532">MLIVLLLIIIVLFIIILLIFLRSRVYISLDWQWDEEDKNAQFQISILRFTFYQETIDFTQFDLSSLETDNSVDMKEMYHLVKSLLKKSEIEALHTETIVATYDPSITAYLYVSITTLAEWIKAHYSSKRDVEINIAADFEQETFQSVGECMISVKLSKTIKEMKKMKKIRKGARQ</sequence>
<organism evidence="2 3">
    <name type="scientific">Gracilibacillus thailandensis</name>
    <dbReference type="NCBI Taxonomy" id="563735"/>
    <lineage>
        <taxon>Bacteria</taxon>
        <taxon>Bacillati</taxon>
        <taxon>Bacillota</taxon>
        <taxon>Bacilli</taxon>
        <taxon>Bacillales</taxon>
        <taxon>Bacillaceae</taxon>
        <taxon>Gracilibacillus</taxon>
    </lineage>
</organism>
<dbReference type="Proteomes" id="UP000435187">
    <property type="component" value="Unassembled WGS sequence"/>
</dbReference>
<keyword evidence="1" id="KW-0472">Membrane</keyword>
<comment type="caution">
    <text evidence="2">The sequence shown here is derived from an EMBL/GenBank/DDBJ whole genome shotgun (WGS) entry which is preliminary data.</text>
</comment>
<proteinExistence type="predicted"/>
<dbReference type="RefSeq" id="WP_153834094.1">
    <property type="nucleotide sequence ID" value="NZ_JBHUMW010000002.1"/>
</dbReference>
<keyword evidence="1" id="KW-1133">Transmembrane helix</keyword>
<dbReference type="AlphaFoldDB" id="A0A6N7QWF8"/>